<dbReference type="PANTHER" id="PTHR15460:SF3">
    <property type="entry name" value="PEROXISOMAL MEMBRANE PROTEIN 4"/>
    <property type="match status" value="1"/>
</dbReference>
<evidence type="ECO:0000313" key="2">
    <source>
        <dbReference type="EMBL" id="CAE0668117.1"/>
    </source>
</evidence>
<reference evidence="2" key="1">
    <citation type="submission" date="2021-01" db="EMBL/GenBank/DDBJ databases">
        <authorList>
            <person name="Corre E."/>
            <person name="Pelletier E."/>
            <person name="Niang G."/>
            <person name="Scheremetjew M."/>
            <person name="Finn R."/>
            <person name="Kale V."/>
            <person name="Holt S."/>
            <person name="Cochrane G."/>
            <person name="Meng A."/>
            <person name="Brown T."/>
            <person name="Cohen L."/>
        </authorList>
    </citation>
    <scope>NUCLEOTIDE SEQUENCE</scope>
    <source>
        <strain evidence="2">CCCM811</strain>
    </source>
</reference>
<sequence length="105" mass="11840">MRKGVAVALAGGLGGSLVFGDDTSINTQINLYVFSRVAKALGHLILERQWIPKWKHWYRIWAGLSWALVMVLFSKKRHTLQKSLTSSMIYLYEDSDIPGSAFVNL</sequence>
<organism evidence="2">
    <name type="scientific">Lotharella globosa</name>
    <dbReference type="NCBI Taxonomy" id="91324"/>
    <lineage>
        <taxon>Eukaryota</taxon>
        <taxon>Sar</taxon>
        <taxon>Rhizaria</taxon>
        <taxon>Cercozoa</taxon>
        <taxon>Chlorarachniophyceae</taxon>
        <taxon>Lotharella</taxon>
    </lineage>
</organism>
<evidence type="ECO:0000256" key="1">
    <source>
        <dbReference type="SAM" id="Phobius"/>
    </source>
</evidence>
<dbReference type="PANTHER" id="PTHR15460">
    <property type="entry name" value="PEROXISOMAL MEMBRANE PROTEIN 4"/>
    <property type="match status" value="1"/>
</dbReference>
<accession>A0A7S3Z0U8</accession>
<proteinExistence type="predicted"/>
<keyword evidence="1" id="KW-0472">Membrane</keyword>
<protein>
    <submittedName>
        <fullName evidence="2">Uncharacterized protein</fullName>
    </submittedName>
</protein>
<gene>
    <name evidence="2" type="ORF">LGLO00237_LOCUS19740</name>
</gene>
<dbReference type="AlphaFoldDB" id="A0A7S3Z0U8"/>
<dbReference type="GO" id="GO:0005778">
    <property type="term" value="C:peroxisomal membrane"/>
    <property type="evidence" value="ECO:0007669"/>
    <property type="project" value="TreeGrafter"/>
</dbReference>
<dbReference type="EMBL" id="HBIV01027578">
    <property type="protein sequence ID" value="CAE0668117.1"/>
    <property type="molecule type" value="Transcribed_RNA"/>
</dbReference>
<dbReference type="InterPro" id="IPR019531">
    <property type="entry name" value="Pmp4"/>
</dbReference>
<feature type="transmembrane region" description="Helical" evidence="1">
    <location>
        <begin position="56"/>
        <end position="73"/>
    </location>
</feature>
<name>A0A7S3Z0U8_9EUKA</name>
<keyword evidence="1" id="KW-0812">Transmembrane</keyword>
<keyword evidence="1" id="KW-1133">Transmembrane helix</keyword>